<comment type="caution">
    <text evidence="1">The sequence shown here is derived from an EMBL/GenBank/DDBJ whole genome shotgun (WGS) entry which is preliminary data.</text>
</comment>
<evidence type="ECO:0000313" key="2">
    <source>
        <dbReference type="Proteomes" id="UP001346149"/>
    </source>
</evidence>
<name>A0AAN7LVF5_TRANT</name>
<accession>A0AAN7LVF5</accession>
<sequence length="103" mass="12029">MKWRCRDSSSAIDIRLSKVRPLHSFGPVTVLLMKRKMGCLRAASEHWLWPIYRAHKYPSSRAHLPHRTNIVPILASDSFGIHAHEKGIFVKRRVVTNWRVKFS</sequence>
<proteinExistence type="predicted"/>
<keyword evidence="2" id="KW-1185">Reference proteome</keyword>
<gene>
    <name evidence="1" type="ORF">SAY86_023194</name>
</gene>
<evidence type="ECO:0000313" key="1">
    <source>
        <dbReference type="EMBL" id="KAK4792759.1"/>
    </source>
</evidence>
<organism evidence="1 2">
    <name type="scientific">Trapa natans</name>
    <name type="common">Water chestnut</name>
    <dbReference type="NCBI Taxonomy" id="22666"/>
    <lineage>
        <taxon>Eukaryota</taxon>
        <taxon>Viridiplantae</taxon>
        <taxon>Streptophyta</taxon>
        <taxon>Embryophyta</taxon>
        <taxon>Tracheophyta</taxon>
        <taxon>Spermatophyta</taxon>
        <taxon>Magnoliopsida</taxon>
        <taxon>eudicotyledons</taxon>
        <taxon>Gunneridae</taxon>
        <taxon>Pentapetalae</taxon>
        <taxon>rosids</taxon>
        <taxon>malvids</taxon>
        <taxon>Myrtales</taxon>
        <taxon>Lythraceae</taxon>
        <taxon>Trapa</taxon>
    </lineage>
</organism>
<protein>
    <submittedName>
        <fullName evidence="1">Uncharacterized protein</fullName>
    </submittedName>
</protein>
<dbReference type="Proteomes" id="UP001346149">
    <property type="component" value="Unassembled WGS sequence"/>
</dbReference>
<reference evidence="1 2" key="1">
    <citation type="journal article" date="2023" name="Hortic Res">
        <title>Pangenome of water caltrop reveals structural variations and asymmetric subgenome divergence after allopolyploidization.</title>
        <authorList>
            <person name="Zhang X."/>
            <person name="Chen Y."/>
            <person name="Wang L."/>
            <person name="Yuan Y."/>
            <person name="Fang M."/>
            <person name="Shi L."/>
            <person name="Lu R."/>
            <person name="Comes H.P."/>
            <person name="Ma Y."/>
            <person name="Chen Y."/>
            <person name="Huang G."/>
            <person name="Zhou Y."/>
            <person name="Zheng Z."/>
            <person name="Qiu Y."/>
        </authorList>
    </citation>
    <scope>NUCLEOTIDE SEQUENCE [LARGE SCALE GENOMIC DNA]</scope>
    <source>
        <strain evidence="1">F231</strain>
    </source>
</reference>
<dbReference type="AlphaFoldDB" id="A0AAN7LVF5"/>
<dbReference type="EMBL" id="JAXQNO010000008">
    <property type="protein sequence ID" value="KAK4792759.1"/>
    <property type="molecule type" value="Genomic_DNA"/>
</dbReference>